<dbReference type="SUPFAM" id="SSF53901">
    <property type="entry name" value="Thiolase-like"/>
    <property type="match status" value="1"/>
</dbReference>
<dbReference type="AlphaFoldDB" id="A0A1I7TL55"/>
<evidence type="ECO:0000259" key="6">
    <source>
        <dbReference type="Pfam" id="PF00108"/>
    </source>
</evidence>
<evidence type="ECO:0000256" key="1">
    <source>
        <dbReference type="ARBA" id="ARBA00010982"/>
    </source>
</evidence>
<feature type="domain" description="Thiolase N-terminal" evidence="6">
    <location>
        <begin position="27"/>
        <end position="213"/>
    </location>
</feature>
<comment type="similarity">
    <text evidence="1">Belongs to the thiolase-like superfamily. Thiolase family.</text>
</comment>
<accession>A0A1I7TL55</accession>
<dbReference type="InterPro" id="IPR016039">
    <property type="entry name" value="Thiolase-like"/>
</dbReference>
<dbReference type="InterPro" id="IPR020615">
    <property type="entry name" value="Thiolase_acyl_enz_int_AS"/>
</dbReference>
<reference evidence="8" key="1">
    <citation type="submission" date="2016-11" db="UniProtKB">
        <authorList>
            <consortium name="WormBaseParasite"/>
        </authorList>
    </citation>
    <scope>IDENTIFICATION</scope>
</reference>
<evidence type="ECO:0000256" key="4">
    <source>
        <dbReference type="ARBA" id="ARBA00023098"/>
    </source>
</evidence>
<name>A0A1I7TL55_9PELO</name>
<dbReference type="PANTHER" id="PTHR18919:SF153">
    <property type="entry name" value="TRIFUNCTIONAL ENZYME SUBUNIT BETA, MITOCHONDRIAL"/>
    <property type="match status" value="1"/>
</dbReference>
<protein>
    <submittedName>
        <fullName evidence="8">Thiolase_N domain-containing protein</fullName>
    </submittedName>
</protein>
<dbReference type="STRING" id="1561998.A0A1I7TL55"/>
<evidence type="ECO:0000256" key="2">
    <source>
        <dbReference type="ARBA" id="ARBA00022679"/>
    </source>
</evidence>
<keyword evidence="4" id="KW-0443">Lipid metabolism</keyword>
<keyword evidence="3" id="KW-0276">Fatty acid metabolism</keyword>
<organism evidence="7 8">
    <name type="scientific">Caenorhabditis tropicalis</name>
    <dbReference type="NCBI Taxonomy" id="1561998"/>
    <lineage>
        <taxon>Eukaryota</taxon>
        <taxon>Metazoa</taxon>
        <taxon>Ecdysozoa</taxon>
        <taxon>Nematoda</taxon>
        <taxon>Chromadorea</taxon>
        <taxon>Rhabditida</taxon>
        <taxon>Rhabditina</taxon>
        <taxon>Rhabditomorpha</taxon>
        <taxon>Rhabditoidea</taxon>
        <taxon>Rhabditidae</taxon>
        <taxon>Peloderinae</taxon>
        <taxon>Caenorhabditis</taxon>
    </lineage>
</organism>
<dbReference type="PANTHER" id="PTHR18919">
    <property type="entry name" value="ACETYL-COA C-ACYLTRANSFERASE"/>
    <property type="match status" value="1"/>
</dbReference>
<keyword evidence="7" id="KW-1185">Reference proteome</keyword>
<dbReference type="Gene3D" id="3.40.47.10">
    <property type="match status" value="1"/>
</dbReference>
<dbReference type="eggNOG" id="KOG1392">
    <property type="taxonomic scope" value="Eukaryota"/>
</dbReference>
<evidence type="ECO:0000256" key="5">
    <source>
        <dbReference type="ARBA" id="ARBA00023315"/>
    </source>
</evidence>
<evidence type="ECO:0000256" key="3">
    <source>
        <dbReference type="ARBA" id="ARBA00022832"/>
    </source>
</evidence>
<sequence length="227" mass="24019">MLRAVSSSSYGAARAASSVAKRSGPNIVLVDAVRTPFVVSGTVFKDLMAVDLQKEAIKALIEKTSLPYDKLDHIICGTVIQECKTSNIAREAALLAGVPDKIPAHTVTLACISSNVAMTTGMGMLATGNANAIIAGGVELLSDVPIRYNRKARKAMLGMNKAKDVPSKLKIGGEIVKNLLSPELPAVAEFSTGETMGHSGDRLAAAFNVSRKSVFYSFFSEKLMKNC</sequence>
<dbReference type="InterPro" id="IPR020616">
    <property type="entry name" value="Thiolase_N"/>
</dbReference>
<evidence type="ECO:0000313" key="7">
    <source>
        <dbReference type="Proteomes" id="UP000095282"/>
    </source>
</evidence>
<keyword evidence="5" id="KW-0012">Acyltransferase</keyword>
<proteinExistence type="inferred from homology"/>
<dbReference type="WBParaSite" id="Csp11.Scaffold628.g6998.t1">
    <property type="protein sequence ID" value="Csp11.Scaffold628.g6998.t1"/>
    <property type="gene ID" value="Csp11.Scaffold628.g6998"/>
</dbReference>
<dbReference type="GO" id="GO:0016747">
    <property type="term" value="F:acyltransferase activity, transferring groups other than amino-acyl groups"/>
    <property type="evidence" value="ECO:0007669"/>
    <property type="project" value="InterPro"/>
</dbReference>
<dbReference type="GO" id="GO:0005739">
    <property type="term" value="C:mitochondrion"/>
    <property type="evidence" value="ECO:0007669"/>
    <property type="project" value="TreeGrafter"/>
</dbReference>
<keyword evidence="2" id="KW-0808">Transferase</keyword>
<dbReference type="Pfam" id="PF00108">
    <property type="entry name" value="Thiolase_N"/>
    <property type="match status" value="1"/>
</dbReference>
<evidence type="ECO:0000313" key="8">
    <source>
        <dbReference type="WBParaSite" id="Csp11.Scaffold628.g6998.t1"/>
    </source>
</evidence>
<dbReference type="Proteomes" id="UP000095282">
    <property type="component" value="Unplaced"/>
</dbReference>
<dbReference type="PROSITE" id="PS00098">
    <property type="entry name" value="THIOLASE_1"/>
    <property type="match status" value="1"/>
</dbReference>
<dbReference type="GO" id="GO:0006635">
    <property type="term" value="P:fatty acid beta-oxidation"/>
    <property type="evidence" value="ECO:0007669"/>
    <property type="project" value="TreeGrafter"/>
</dbReference>